<keyword evidence="6" id="KW-0028">Amino-acid biosynthesis</keyword>
<evidence type="ECO:0000313" key="13">
    <source>
        <dbReference type="Proteomes" id="UP000886887"/>
    </source>
</evidence>
<dbReference type="GO" id="GO:1990610">
    <property type="term" value="F:acetolactate synthase regulator activity"/>
    <property type="evidence" value="ECO:0007669"/>
    <property type="project" value="InterPro"/>
</dbReference>
<gene>
    <name evidence="12" type="primary">ilvN</name>
    <name evidence="12" type="ORF">IAB73_04955</name>
</gene>
<evidence type="ECO:0000259" key="11">
    <source>
        <dbReference type="PROSITE" id="PS51671"/>
    </source>
</evidence>
<dbReference type="InterPro" id="IPR045865">
    <property type="entry name" value="ACT-like_dom_sf"/>
</dbReference>
<dbReference type="Pfam" id="PF10369">
    <property type="entry name" value="ALS_ss_C"/>
    <property type="match status" value="1"/>
</dbReference>
<comment type="catalytic activity">
    <reaction evidence="9">
        <text>2 pyruvate + H(+) = (2S)-2-acetolactate + CO2</text>
        <dbReference type="Rhea" id="RHEA:25249"/>
        <dbReference type="ChEBI" id="CHEBI:15361"/>
        <dbReference type="ChEBI" id="CHEBI:15378"/>
        <dbReference type="ChEBI" id="CHEBI:16526"/>
        <dbReference type="ChEBI" id="CHEBI:58476"/>
        <dbReference type="EC" id="2.2.1.6"/>
    </reaction>
</comment>
<dbReference type="CDD" id="cd04878">
    <property type="entry name" value="ACT_AHAS"/>
    <property type="match status" value="1"/>
</dbReference>
<dbReference type="PROSITE" id="PS51671">
    <property type="entry name" value="ACT"/>
    <property type="match status" value="1"/>
</dbReference>
<organism evidence="12 13">
    <name type="scientific">Candidatus Onthenecus intestinigallinarum</name>
    <dbReference type="NCBI Taxonomy" id="2840875"/>
    <lineage>
        <taxon>Bacteria</taxon>
        <taxon>Bacillati</taxon>
        <taxon>Bacillota</taxon>
        <taxon>Clostridia</taxon>
        <taxon>Eubacteriales</taxon>
        <taxon>Candidatus Onthenecus</taxon>
    </lineage>
</organism>
<evidence type="ECO:0000256" key="1">
    <source>
        <dbReference type="ARBA" id="ARBA00004974"/>
    </source>
</evidence>
<dbReference type="SUPFAM" id="SSF55021">
    <property type="entry name" value="ACT-like"/>
    <property type="match status" value="2"/>
</dbReference>
<dbReference type="InterPro" id="IPR027271">
    <property type="entry name" value="Acetolactate_synth/TF_NikR_C"/>
</dbReference>
<comment type="similarity">
    <text evidence="3">Belongs to the acetolactate synthase small subunit family.</text>
</comment>
<dbReference type="Gene3D" id="3.30.70.1150">
    <property type="entry name" value="ACT-like. Chain A, domain 2"/>
    <property type="match status" value="1"/>
</dbReference>
<dbReference type="FunFam" id="3.30.70.1150:FF:000001">
    <property type="entry name" value="Acetolactate synthase small subunit"/>
    <property type="match status" value="1"/>
</dbReference>
<dbReference type="FunFam" id="3.30.70.260:FF:000001">
    <property type="entry name" value="Acetolactate synthase, small subunit"/>
    <property type="match status" value="1"/>
</dbReference>
<dbReference type="Gene3D" id="3.30.70.260">
    <property type="match status" value="1"/>
</dbReference>
<evidence type="ECO:0000256" key="7">
    <source>
        <dbReference type="ARBA" id="ARBA00023304"/>
    </source>
</evidence>
<dbReference type="Pfam" id="PF22629">
    <property type="entry name" value="ACT_AHAS_ss"/>
    <property type="match status" value="1"/>
</dbReference>
<dbReference type="EMBL" id="DVFJ01000013">
    <property type="protein sequence ID" value="HIQ71543.1"/>
    <property type="molecule type" value="Genomic_DNA"/>
</dbReference>
<evidence type="ECO:0000256" key="5">
    <source>
        <dbReference type="ARBA" id="ARBA00013145"/>
    </source>
</evidence>
<reference evidence="12" key="1">
    <citation type="submission" date="2020-10" db="EMBL/GenBank/DDBJ databases">
        <authorList>
            <person name="Gilroy R."/>
        </authorList>
    </citation>
    <scope>NUCLEOTIDE SEQUENCE</scope>
    <source>
        <strain evidence="12">ChiSxjej2B14-6234</strain>
    </source>
</reference>
<protein>
    <recommendedName>
        <fullName evidence="5">acetolactate synthase</fullName>
        <ecNumber evidence="5">2.2.1.6</ecNumber>
    </recommendedName>
    <alternativeName>
        <fullName evidence="8">Acetohydroxy-acid synthase small subunit</fullName>
    </alternativeName>
</protein>
<keyword evidence="12" id="KW-0808">Transferase</keyword>
<reference evidence="12" key="2">
    <citation type="journal article" date="2021" name="PeerJ">
        <title>Extensive microbial diversity within the chicken gut microbiome revealed by metagenomics and culture.</title>
        <authorList>
            <person name="Gilroy R."/>
            <person name="Ravi A."/>
            <person name="Getino M."/>
            <person name="Pursley I."/>
            <person name="Horton D.L."/>
            <person name="Alikhan N.F."/>
            <person name="Baker D."/>
            <person name="Gharbi K."/>
            <person name="Hall N."/>
            <person name="Watson M."/>
            <person name="Adriaenssens E.M."/>
            <person name="Foster-Nyarko E."/>
            <person name="Jarju S."/>
            <person name="Secka A."/>
            <person name="Antonio M."/>
            <person name="Oren A."/>
            <person name="Chaudhuri R.R."/>
            <person name="La Ragione R."/>
            <person name="Hildebrand F."/>
            <person name="Pallen M.J."/>
        </authorList>
    </citation>
    <scope>NUCLEOTIDE SEQUENCE</scope>
    <source>
        <strain evidence="12">ChiSxjej2B14-6234</strain>
    </source>
</reference>
<comment type="subunit">
    <text evidence="4">Dimer of large and small chains.</text>
</comment>
<evidence type="ECO:0000256" key="2">
    <source>
        <dbReference type="ARBA" id="ARBA00005025"/>
    </source>
</evidence>
<comment type="pathway">
    <text evidence="2">Amino-acid biosynthesis; L-valine biosynthesis; L-valine from pyruvate: step 1/4.</text>
</comment>
<dbReference type="GO" id="GO:0009097">
    <property type="term" value="P:isoleucine biosynthetic process"/>
    <property type="evidence" value="ECO:0007669"/>
    <property type="project" value="TreeGrafter"/>
</dbReference>
<accession>A0A9D0Z9P9</accession>
<dbReference type="InterPro" id="IPR002912">
    <property type="entry name" value="ACT_dom"/>
</dbReference>
<comment type="caution">
    <text evidence="12">The sequence shown here is derived from an EMBL/GenBank/DDBJ whole genome shotgun (WGS) entry which is preliminary data.</text>
</comment>
<name>A0A9D0Z9P9_9FIRM</name>
<dbReference type="GO" id="GO:0009099">
    <property type="term" value="P:L-valine biosynthetic process"/>
    <property type="evidence" value="ECO:0007669"/>
    <property type="project" value="TreeGrafter"/>
</dbReference>
<proteinExistence type="inferred from homology"/>
<dbReference type="InterPro" id="IPR019455">
    <property type="entry name" value="Acetolactate_synth_ssu_C"/>
</dbReference>
<evidence type="ECO:0000256" key="8">
    <source>
        <dbReference type="ARBA" id="ARBA00031510"/>
    </source>
</evidence>
<feature type="compositionally biased region" description="Polar residues" evidence="10">
    <location>
        <begin position="22"/>
        <end position="31"/>
    </location>
</feature>
<sequence>MEPYDPFDPLDPAAPKPEAPHSRNTISTGTQAPVTRHTVSVLVQNQPGVLSRVSGLCSRRGFNIDSLAVGPTQNEDVSRITLTLQGDAAHIEQLVQQLYKLIVVQKVIVLDPRRSVERQLVLCKIRAGAAERDAVMRIVDIFRARIVDVARTTLTIELTGEDDKTQAMLGLLADYDILEIVRTGTVALQRGESTIAGGIWN</sequence>
<feature type="domain" description="ACT" evidence="11">
    <location>
        <begin position="38"/>
        <end position="112"/>
    </location>
</feature>
<evidence type="ECO:0000256" key="4">
    <source>
        <dbReference type="ARBA" id="ARBA00011744"/>
    </source>
</evidence>
<dbReference type="InterPro" id="IPR004789">
    <property type="entry name" value="Acetalactate_synth_ssu"/>
</dbReference>
<dbReference type="InterPro" id="IPR039557">
    <property type="entry name" value="AHAS_ACT"/>
</dbReference>
<evidence type="ECO:0000256" key="6">
    <source>
        <dbReference type="ARBA" id="ARBA00022605"/>
    </source>
</evidence>
<dbReference type="PANTHER" id="PTHR30239">
    <property type="entry name" value="ACETOLACTATE SYNTHASE SMALL SUBUNIT"/>
    <property type="match status" value="1"/>
</dbReference>
<evidence type="ECO:0000256" key="10">
    <source>
        <dbReference type="SAM" id="MobiDB-lite"/>
    </source>
</evidence>
<dbReference type="NCBIfam" id="NF008864">
    <property type="entry name" value="PRK11895.1"/>
    <property type="match status" value="1"/>
</dbReference>
<dbReference type="PANTHER" id="PTHR30239:SF0">
    <property type="entry name" value="ACETOLACTATE SYNTHASE SMALL SUBUNIT 1, CHLOROPLASTIC"/>
    <property type="match status" value="1"/>
</dbReference>
<dbReference type="Proteomes" id="UP000886887">
    <property type="component" value="Unassembled WGS sequence"/>
</dbReference>
<comment type="pathway">
    <text evidence="1">Amino-acid biosynthesis; L-isoleucine biosynthesis; L-isoleucine from 2-oxobutanoate: step 1/4.</text>
</comment>
<dbReference type="EC" id="2.2.1.6" evidence="5"/>
<keyword evidence="7" id="KW-0100">Branched-chain amino acid biosynthesis</keyword>
<dbReference type="GO" id="GO:0003984">
    <property type="term" value="F:acetolactate synthase activity"/>
    <property type="evidence" value="ECO:0007669"/>
    <property type="project" value="UniProtKB-EC"/>
</dbReference>
<dbReference type="InterPro" id="IPR054480">
    <property type="entry name" value="AHAS_small-like_ACT"/>
</dbReference>
<dbReference type="NCBIfam" id="TIGR00119">
    <property type="entry name" value="acolac_sm"/>
    <property type="match status" value="1"/>
</dbReference>
<dbReference type="AlphaFoldDB" id="A0A9D0Z9P9"/>
<feature type="region of interest" description="Disordered" evidence="10">
    <location>
        <begin position="1"/>
        <end position="31"/>
    </location>
</feature>
<evidence type="ECO:0000256" key="3">
    <source>
        <dbReference type="ARBA" id="ARBA00006341"/>
    </source>
</evidence>
<evidence type="ECO:0000313" key="12">
    <source>
        <dbReference type="EMBL" id="HIQ71543.1"/>
    </source>
</evidence>
<dbReference type="GO" id="GO:0005829">
    <property type="term" value="C:cytosol"/>
    <property type="evidence" value="ECO:0007669"/>
    <property type="project" value="TreeGrafter"/>
</dbReference>
<evidence type="ECO:0000256" key="9">
    <source>
        <dbReference type="ARBA" id="ARBA00048670"/>
    </source>
</evidence>